<keyword evidence="5" id="KW-0813">Transport</keyword>
<evidence type="ECO:0000256" key="8">
    <source>
        <dbReference type="SAM" id="SignalP"/>
    </source>
</evidence>
<dbReference type="GO" id="GO:0032366">
    <property type="term" value="P:intracellular sterol transport"/>
    <property type="evidence" value="ECO:0007669"/>
    <property type="project" value="InterPro"/>
</dbReference>
<keyword evidence="7" id="KW-0445">Lipid transport</keyword>
<sequence length="243" mass="26656">MQLTTLLLAGLSAVSVSAVPSMGASWVPNQVTVKEEYKVPGDNPLYFCADPADYILQIEKVDLDPNPPKPYVCLNEFLTNLNESRIIGGEKLAIKASGDFKEQVGEGSKMHLQVKYGLITLINQERDACDTIEQADLKCPLKKGELSLTKDVELPREIPPGTYTVLADVYTEDGDKITCLTAKIAFHRNGNSGTKENSNVVDGSGILNFGNVKVNNKRKFEMSGPAAALVQKRMAERLRRNEL</sequence>
<comment type="similarity">
    <text evidence="2">Belongs to the NPC2 family.</text>
</comment>
<dbReference type="PANTHER" id="PTHR11306:SF0">
    <property type="entry name" value="PHOSPHATIDYLGLYCEROL_PHOSPHATIDYLINOSITOL TRANSFER PROTEIN"/>
    <property type="match status" value="1"/>
</dbReference>
<dbReference type="CDD" id="cd00917">
    <property type="entry name" value="PG-PI_TP"/>
    <property type="match status" value="1"/>
</dbReference>
<dbReference type="EMBL" id="SWKV01000041">
    <property type="protein sequence ID" value="KAF3037665.1"/>
    <property type="molecule type" value="Genomic_DNA"/>
</dbReference>
<evidence type="ECO:0000313" key="11">
    <source>
        <dbReference type="Proteomes" id="UP000758155"/>
    </source>
</evidence>
<dbReference type="InterPro" id="IPR014756">
    <property type="entry name" value="Ig_E-set"/>
</dbReference>
<dbReference type="Proteomes" id="UP000758155">
    <property type="component" value="Unassembled WGS sequence"/>
</dbReference>
<evidence type="ECO:0000256" key="6">
    <source>
        <dbReference type="ARBA" id="ARBA00022729"/>
    </source>
</evidence>
<protein>
    <recommendedName>
        <fullName evidence="4">Phosphatidylglycerol/phosphatidylinositol transfer protein</fullName>
    </recommendedName>
</protein>
<feature type="chain" id="PRO_5040112178" description="Phosphatidylglycerol/phosphatidylinositol transfer protein" evidence="8">
    <location>
        <begin position="19"/>
        <end position="243"/>
    </location>
</feature>
<dbReference type="GO" id="GO:0032934">
    <property type="term" value="F:sterol binding"/>
    <property type="evidence" value="ECO:0007669"/>
    <property type="project" value="InterPro"/>
</dbReference>
<gene>
    <name evidence="10" type="primary">NPC2_2</name>
    <name evidence="10" type="ORF">E8E12_006929</name>
</gene>
<accession>A0A9P5BZY3</accession>
<evidence type="ECO:0000256" key="4">
    <source>
        <dbReference type="ARBA" id="ARBA00016056"/>
    </source>
</evidence>
<dbReference type="Gene3D" id="2.60.40.770">
    <property type="match status" value="1"/>
</dbReference>
<dbReference type="SMART" id="SM00737">
    <property type="entry name" value="ML"/>
    <property type="match status" value="1"/>
</dbReference>
<comment type="function">
    <text evidence="1">Catalyzes the intermembrane transfer of phosphatidylglycerol and phosphatidylinositol.</text>
</comment>
<evidence type="ECO:0000256" key="3">
    <source>
        <dbReference type="ARBA" id="ARBA00011245"/>
    </source>
</evidence>
<comment type="caution">
    <text evidence="10">The sequence shown here is derived from an EMBL/GenBank/DDBJ whole genome shotgun (WGS) entry which is preliminary data.</text>
</comment>
<evidence type="ECO:0000256" key="1">
    <source>
        <dbReference type="ARBA" id="ARBA00002053"/>
    </source>
</evidence>
<dbReference type="SUPFAM" id="SSF81296">
    <property type="entry name" value="E set domains"/>
    <property type="match status" value="1"/>
</dbReference>
<dbReference type="OrthoDB" id="6409159at2759"/>
<comment type="subunit">
    <text evidence="3">Monomer.</text>
</comment>
<reference evidence="10" key="1">
    <citation type="submission" date="2019-04" db="EMBL/GenBank/DDBJ databases">
        <title>Sequencing of skin fungus with MAO and IRED activity.</title>
        <authorList>
            <person name="Marsaioli A.J."/>
            <person name="Bonatto J.M.C."/>
            <person name="Reis Junior O."/>
        </authorList>
    </citation>
    <scope>NUCLEOTIDE SEQUENCE</scope>
    <source>
        <strain evidence="10">28M1</strain>
    </source>
</reference>
<dbReference type="InterPro" id="IPR039670">
    <property type="entry name" value="NPC2-like"/>
</dbReference>
<evidence type="ECO:0000313" key="10">
    <source>
        <dbReference type="EMBL" id="KAF3037665.1"/>
    </source>
</evidence>
<keyword evidence="11" id="KW-1185">Reference proteome</keyword>
<dbReference type="PANTHER" id="PTHR11306">
    <property type="entry name" value="NIEMANN PICK TYPE C2 PROTEIN NPC2-RELATED"/>
    <property type="match status" value="1"/>
</dbReference>
<dbReference type="Pfam" id="PF02221">
    <property type="entry name" value="E1_DerP2_DerF2"/>
    <property type="match status" value="1"/>
</dbReference>
<evidence type="ECO:0000256" key="2">
    <source>
        <dbReference type="ARBA" id="ARBA00006370"/>
    </source>
</evidence>
<name>A0A9P5BZY3_9PLEO</name>
<dbReference type="InterPro" id="IPR003172">
    <property type="entry name" value="ML_dom"/>
</dbReference>
<proteinExistence type="inferred from homology"/>
<organism evidence="10 11">
    <name type="scientific">Didymella heteroderae</name>
    <dbReference type="NCBI Taxonomy" id="1769908"/>
    <lineage>
        <taxon>Eukaryota</taxon>
        <taxon>Fungi</taxon>
        <taxon>Dikarya</taxon>
        <taxon>Ascomycota</taxon>
        <taxon>Pezizomycotina</taxon>
        <taxon>Dothideomycetes</taxon>
        <taxon>Pleosporomycetidae</taxon>
        <taxon>Pleosporales</taxon>
        <taxon>Pleosporineae</taxon>
        <taxon>Didymellaceae</taxon>
        <taxon>Didymella</taxon>
    </lineage>
</organism>
<keyword evidence="6 8" id="KW-0732">Signal</keyword>
<dbReference type="AlphaFoldDB" id="A0A9P5BZY3"/>
<evidence type="ECO:0000259" key="9">
    <source>
        <dbReference type="SMART" id="SM00737"/>
    </source>
</evidence>
<feature type="signal peptide" evidence="8">
    <location>
        <begin position="1"/>
        <end position="18"/>
    </location>
</feature>
<dbReference type="InterPro" id="IPR033917">
    <property type="entry name" value="ML_PG-PI_TP"/>
</dbReference>
<evidence type="ECO:0000256" key="5">
    <source>
        <dbReference type="ARBA" id="ARBA00022448"/>
    </source>
</evidence>
<evidence type="ECO:0000256" key="7">
    <source>
        <dbReference type="ARBA" id="ARBA00023055"/>
    </source>
</evidence>
<feature type="domain" description="MD-2-related lipid-recognition" evidence="9">
    <location>
        <begin position="45"/>
        <end position="184"/>
    </location>
</feature>